<dbReference type="InterPro" id="IPR032255">
    <property type="entry name" value="HBM"/>
</dbReference>
<dbReference type="CDD" id="cd00082">
    <property type="entry name" value="HisKA"/>
    <property type="match status" value="1"/>
</dbReference>
<dbReference type="Pfam" id="PF00672">
    <property type="entry name" value="HAMP"/>
    <property type="match status" value="1"/>
</dbReference>
<keyword evidence="5" id="KW-0808">Transferase</keyword>
<keyword evidence="8" id="KW-0472">Membrane</keyword>
<evidence type="ECO:0000256" key="1">
    <source>
        <dbReference type="ARBA" id="ARBA00000085"/>
    </source>
</evidence>
<dbReference type="InterPro" id="IPR003660">
    <property type="entry name" value="HAMP_dom"/>
</dbReference>
<dbReference type="CDD" id="cd06225">
    <property type="entry name" value="HAMP"/>
    <property type="match status" value="1"/>
</dbReference>
<evidence type="ECO:0000256" key="3">
    <source>
        <dbReference type="ARBA" id="ARBA00012438"/>
    </source>
</evidence>
<evidence type="ECO:0000256" key="8">
    <source>
        <dbReference type="SAM" id="Phobius"/>
    </source>
</evidence>
<dbReference type="GO" id="GO:0007234">
    <property type="term" value="P:osmosensory signaling via phosphorelay pathway"/>
    <property type="evidence" value="ECO:0007669"/>
    <property type="project" value="TreeGrafter"/>
</dbReference>
<dbReference type="GO" id="GO:0000155">
    <property type="term" value="F:phosphorelay sensor kinase activity"/>
    <property type="evidence" value="ECO:0007669"/>
    <property type="project" value="InterPro"/>
</dbReference>
<dbReference type="SMART" id="SM01358">
    <property type="entry name" value="HBM"/>
    <property type="match status" value="1"/>
</dbReference>
<evidence type="ECO:0000256" key="4">
    <source>
        <dbReference type="ARBA" id="ARBA00022553"/>
    </source>
</evidence>
<evidence type="ECO:0000259" key="10">
    <source>
        <dbReference type="PROSITE" id="PS50885"/>
    </source>
</evidence>
<dbReference type="AlphaFoldDB" id="A0AAU8LWP3"/>
<comment type="subcellular location">
    <subcellularLocation>
        <location evidence="2">Membrane</location>
    </subcellularLocation>
</comment>
<keyword evidence="6 11" id="KW-0418">Kinase</keyword>
<dbReference type="PANTHER" id="PTHR42878:SF15">
    <property type="entry name" value="BACTERIOPHYTOCHROME"/>
    <property type="match status" value="1"/>
</dbReference>
<dbReference type="GO" id="GO:0016020">
    <property type="term" value="C:membrane"/>
    <property type="evidence" value="ECO:0007669"/>
    <property type="project" value="UniProtKB-SubCell"/>
</dbReference>
<dbReference type="SUPFAM" id="SSF47384">
    <property type="entry name" value="Homodimeric domain of signal transducing histidine kinase"/>
    <property type="match status" value="1"/>
</dbReference>
<accession>A0AAU8LWP3</accession>
<evidence type="ECO:0000256" key="2">
    <source>
        <dbReference type="ARBA" id="ARBA00004370"/>
    </source>
</evidence>
<dbReference type="Pfam" id="PF02518">
    <property type="entry name" value="HATPase_c"/>
    <property type="match status" value="1"/>
</dbReference>
<name>A0AAU8LWP3_9BACT</name>
<comment type="catalytic activity">
    <reaction evidence="1">
        <text>ATP + protein L-histidine = ADP + protein N-phospho-L-histidine.</text>
        <dbReference type="EC" id="2.7.13.3"/>
    </reaction>
</comment>
<dbReference type="KEGG" id="eaj:Q3M24_00645"/>
<dbReference type="Pfam" id="PF00512">
    <property type="entry name" value="HisKA"/>
    <property type="match status" value="1"/>
</dbReference>
<dbReference type="EC" id="2.7.13.3" evidence="3"/>
<keyword evidence="7" id="KW-0175">Coiled coil</keyword>
<proteinExistence type="predicted"/>
<evidence type="ECO:0000256" key="6">
    <source>
        <dbReference type="ARBA" id="ARBA00022777"/>
    </source>
</evidence>
<dbReference type="InterPro" id="IPR005467">
    <property type="entry name" value="His_kinase_dom"/>
</dbReference>
<dbReference type="Gene3D" id="1.10.287.130">
    <property type="match status" value="1"/>
</dbReference>
<dbReference type="Gene3D" id="6.10.340.10">
    <property type="match status" value="1"/>
</dbReference>
<dbReference type="SUPFAM" id="SSF158472">
    <property type="entry name" value="HAMP domain-like"/>
    <property type="match status" value="1"/>
</dbReference>
<keyword evidence="8" id="KW-0812">Transmembrane</keyword>
<organism evidence="11">
    <name type="scientific">Candidatus Electrothrix aestuarii</name>
    <dbReference type="NCBI Taxonomy" id="3062594"/>
    <lineage>
        <taxon>Bacteria</taxon>
        <taxon>Pseudomonadati</taxon>
        <taxon>Thermodesulfobacteriota</taxon>
        <taxon>Desulfobulbia</taxon>
        <taxon>Desulfobulbales</taxon>
        <taxon>Desulfobulbaceae</taxon>
        <taxon>Candidatus Electrothrix</taxon>
    </lineage>
</organism>
<evidence type="ECO:0000256" key="5">
    <source>
        <dbReference type="ARBA" id="ARBA00022679"/>
    </source>
</evidence>
<feature type="domain" description="HAMP" evidence="10">
    <location>
        <begin position="321"/>
        <end position="374"/>
    </location>
</feature>
<reference evidence="11" key="1">
    <citation type="journal article" date="2024" name="Syst. Appl. Microbiol.">
        <title>First single-strain enrichments of Electrothrix cable bacteria, description of E. aestuarii sp. nov. and E. rattekaaiensis sp. nov., and proposal of a cable bacteria taxonomy following the rules of the SeqCode.</title>
        <authorList>
            <person name="Plum-Jensen L.E."/>
            <person name="Schramm A."/>
            <person name="Marshall I.P.G."/>
        </authorList>
    </citation>
    <scope>NUCLEOTIDE SEQUENCE</scope>
    <source>
        <strain evidence="11">Rat1</strain>
    </source>
</reference>
<dbReference type="InterPro" id="IPR004358">
    <property type="entry name" value="Sig_transdc_His_kin-like_C"/>
</dbReference>
<protein>
    <recommendedName>
        <fullName evidence="3">histidine kinase</fullName>
        <ecNumber evidence="3">2.7.13.3</ecNumber>
    </recommendedName>
</protein>
<reference evidence="11" key="2">
    <citation type="submission" date="2024-06" db="EMBL/GenBank/DDBJ databases">
        <authorList>
            <person name="Plum-Jensen L.E."/>
            <person name="Schramm A."/>
            <person name="Marshall I.P.G."/>
        </authorList>
    </citation>
    <scope>NUCLEOTIDE SEQUENCE</scope>
    <source>
        <strain evidence="11">Rat1</strain>
    </source>
</reference>
<dbReference type="SMART" id="SM00387">
    <property type="entry name" value="HATPase_c"/>
    <property type="match status" value="1"/>
</dbReference>
<keyword evidence="8" id="KW-1133">Transmembrane helix</keyword>
<dbReference type="SMART" id="SM00388">
    <property type="entry name" value="HisKA"/>
    <property type="match status" value="1"/>
</dbReference>
<feature type="domain" description="Histidine kinase" evidence="9">
    <location>
        <begin position="392"/>
        <end position="608"/>
    </location>
</feature>
<evidence type="ECO:0000313" key="11">
    <source>
        <dbReference type="EMBL" id="XCN73303.1"/>
    </source>
</evidence>
<sequence>MISLLIRSIPLKKRIYSGYLVTGAVALIIALLSYGSLRTLANDFRSVVVFSRYVERIMIFANQMSEMQRQALSYISTGQTSAGERVGEIYVEMIEGVEQFHDVEQLDTGKYFQITKKNLYTYYTTFQEMRNQREIQQRLVRNEFRRHATKAQQLIEEEIVAFQGEEGNIERILEYYRMLHFLLQIEKNAYRYFDSLDSRFVDAALKSISETGNALQVLMQQPQDDLAQLEQISVVLERYQSSFLEAVQRTRGYLYLVNVVMAAQAYEAIYQAKQLSSIITERSELIQGQMLGNITLLSRSLLLAAITLLLFIGFFSFFISRSITVPLNRLNHTFRKLATGSSEAEIPKYTLKDELGELTLAAESFKERNRALEESRTDLRRSNEELEQFVYTVSHDLKSPIVTSMGFISIIRKLAGQGKYEQAVAKLDRVAKANERMSQLIRDLLELSRVGRMNLDKKNIDLNVLLKEFIDSQSIRLRGSDFSVEIASGLPEIYGNESRVLQVFENILSNALKYVHNKEGGKLEIYAREGDEWWYIFCKDNGPGILPEYHQKVFGLFYRLDANEEGTGVGLAVVKKIMKFHRGDVEVDPRTGRTGEGAVFRLSFPKYQFDKQGGMNE</sequence>
<feature type="transmembrane region" description="Helical" evidence="8">
    <location>
        <begin position="15"/>
        <end position="37"/>
    </location>
</feature>
<dbReference type="InterPro" id="IPR003661">
    <property type="entry name" value="HisK_dim/P_dom"/>
</dbReference>
<dbReference type="EMBL" id="CP159373">
    <property type="protein sequence ID" value="XCN73303.1"/>
    <property type="molecule type" value="Genomic_DNA"/>
</dbReference>
<dbReference type="GO" id="GO:0000156">
    <property type="term" value="F:phosphorelay response regulator activity"/>
    <property type="evidence" value="ECO:0007669"/>
    <property type="project" value="TreeGrafter"/>
</dbReference>
<dbReference type="PANTHER" id="PTHR42878">
    <property type="entry name" value="TWO-COMPONENT HISTIDINE KINASE"/>
    <property type="match status" value="1"/>
</dbReference>
<feature type="coiled-coil region" evidence="7">
    <location>
        <begin position="355"/>
        <end position="389"/>
    </location>
</feature>
<dbReference type="SUPFAM" id="SSF55874">
    <property type="entry name" value="ATPase domain of HSP90 chaperone/DNA topoisomerase II/histidine kinase"/>
    <property type="match status" value="1"/>
</dbReference>
<dbReference type="InterPro" id="IPR036097">
    <property type="entry name" value="HisK_dim/P_sf"/>
</dbReference>
<evidence type="ECO:0000256" key="7">
    <source>
        <dbReference type="SAM" id="Coils"/>
    </source>
</evidence>
<feature type="transmembrane region" description="Helical" evidence="8">
    <location>
        <begin position="300"/>
        <end position="319"/>
    </location>
</feature>
<dbReference type="InterPro" id="IPR036890">
    <property type="entry name" value="HATPase_C_sf"/>
</dbReference>
<evidence type="ECO:0000259" key="9">
    <source>
        <dbReference type="PROSITE" id="PS50109"/>
    </source>
</evidence>
<dbReference type="Gene3D" id="3.30.565.10">
    <property type="entry name" value="Histidine kinase-like ATPase, C-terminal domain"/>
    <property type="match status" value="1"/>
</dbReference>
<dbReference type="PRINTS" id="PR00344">
    <property type="entry name" value="BCTRLSENSOR"/>
</dbReference>
<dbReference type="PROSITE" id="PS50109">
    <property type="entry name" value="HIS_KIN"/>
    <property type="match status" value="1"/>
</dbReference>
<dbReference type="GO" id="GO:0030295">
    <property type="term" value="F:protein kinase activator activity"/>
    <property type="evidence" value="ECO:0007669"/>
    <property type="project" value="TreeGrafter"/>
</dbReference>
<dbReference type="InterPro" id="IPR050351">
    <property type="entry name" value="BphY/WalK/GraS-like"/>
</dbReference>
<keyword evidence="4" id="KW-0597">Phosphoprotein</keyword>
<dbReference type="PROSITE" id="PS50885">
    <property type="entry name" value="HAMP"/>
    <property type="match status" value="1"/>
</dbReference>
<gene>
    <name evidence="11" type="ORF">Q3M24_00645</name>
</gene>
<dbReference type="InterPro" id="IPR003594">
    <property type="entry name" value="HATPase_dom"/>
</dbReference>